<gene>
    <name evidence="1" type="ORF">CAPTEDRAFT_223229</name>
</gene>
<dbReference type="AlphaFoldDB" id="R7TXS0"/>
<dbReference type="HOGENOM" id="CLU_016717_1_0_1"/>
<protein>
    <submittedName>
        <fullName evidence="1 2">Uncharacterized protein</fullName>
    </submittedName>
</protein>
<dbReference type="STRING" id="283909.R7TXS0"/>
<reference evidence="2" key="3">
    <citation type="submission" date="2015-06" db="UniProtKB">
        <authorList>
            <consortium name="EnsemblMetazoa"/>
        </authorList>
    </citation>
    <scope>IDENTIFICATION</scope>
</reference>
<dbReference type="EMBL" id="KB309022">
    <property type="protein sequence ID" value="ELT95760.1"/>
    <property type="molecule type" value="Genomic_DNA"/>
</dbReference>
<dbReference type="OMA" id="HNRWFAK"/>
<evidence type="ECO:0000313" key="1">
    <source>
        <dbReference type="EMBL" id="ELT95760.1"/>
    </source>
</evidence>
<sequence>MGCEAAIPAVRDYIYHNHEEKKVILKLHLINASNSIRRDTLLKATLEHLADLYRYVGEIYAAESILSFGDYEITSQTGVQPGDPLGTVLFATAIHNAVTDVKHIYNWCLDDGCITGNPETLSDTVVLEGFTCSAFEFKSNDGLYLNVSSDGSYVLSTADKIWLTSADTYFTVNGRQYGTDDETLILVNAEVENGVDRLGEWTAQALYYKPQYLDVTVKCIFKVYDGLSAVFFGQHFVNDTEGTSVNDLEGVSSAFPNFLIENNKLEYRPHAALPQEDLGFLSYGSYMFGDRRKCFGIWNAADVDCIFSGLESGPLVLFNHEGESLILSSFVNPMDISAVYEQRHGQMTSAWGIMGNVSHVPKDYAIWTTIVYSSRGIRQTFEDWGGILRKYYNRHTQFRDSDLVNNYLGYWTDNGAYYYYNTEQNMTYEETLIKVKEYADSVNIPYRYIQYDSWWYYKGPEDGVTEWLAMPEVFPNGLNYLWNKTGLPIIAHNRWWSDATVYAKQNGGDFDFIIERDLHKSFPTDPNFWDYLMRESKKWGLLVYEQDWLNEQFDGMLTTTSTLGLGRQWLRQMGDGAAKNGLTIQYCMAPCRNAIQSLEIPVVSQARVSDDYKPGNYNWQIGVSSLFADAMGVAPFKDNFWSTSNQPDNVYNLTEKWPKLQAVVSTLSAGPVGPSDKIGYSDVELILRSCNSDGLLLKPSRPAKAVDQQIMRAAFEGFKPEIWSTYSDIGPWRFGMILAANMTHTDAMDVSPASASLLLSDGTFPESVIYSWHNANEVHLFSDLHPLHLQGCSNELFCLFISSPVFKIGPYEVILLGELNKWVPMSPKRMTHMTLGSDELKVTLTGNYNEVVVFTYTVDGHRFDTQCIMDLSGIAILSVMKQTC</sequence>
<dbReference type="Proteomes" id="UP000014760">
    <property type="component" value="Unassembled WGS sequence"/>
</dbReference>
<evidence type="ECO:0000313" key="2">
    <source>
        <dbReference type="EnsemblMetazoa" id="CapteP223229"/>
    </source>
</evidence>
<dbReference type="EnsemblMetazoa" id="CapteT223229">
    <property type="protein sequence ID" value="CapteP223229"/>
    <property type="gene ID" value="CapteG223229"/>
</dbReference>
<name>R7TXS0_CAPTE</name>
<dbReference type="EMBL" id="AMQN01011676">
    <property type="status" value="NOT_ANNOTATED_CDS"/>
    <property type="molecule type" value="Genomic_DNA"/>
</dbReference>
<reference evidence="1 3" key="2">
    <citation type="journal article" date="2013" name="Nature">
        <title>Insights into bilaterian evolution from three spiralian genomes.</title>
        <authorList>
            <person name="Simakov O."/>
            <person name="Marletaz F."/>
            <person name="Cho S.J."/>
            <person name="Edsinger-Gonzales E."/>
            <person name="Havlak P."/>
            <person name="Hellsten U."/>
            <person name="Kuo D.H."/>
            <person name="Larsson T."/>
            <person name="Lv J."/>
            <person name="Arendt D."/>
            <person name="Savage R."/>
            <person name="Osoegawa K."/>
            <person name="de Jong P."/>
            <person name="Grimwood J."/>
            <person name="Chapman J.A."/>
            <person name="Shapiro H."/>
            <person name="Aerts A."/>
            <person name="Otillar R.P."/>
            <person name="Terry A.Y."/>
            <person name="Boore J.L."/>
            <person name="Grigoriev I.V."/>
            <person name="Lindberg D.R."/>
            <person name="Seaver E.C."/>
            <person name="Weisblat D.A."/>
            <person name="Putnam N.H."/>
            <person name="Rokhsar D.S."/>
        </authorList>
    </citation>
    <scope>NUCLEOTIDE SEQUENCE</scope>
    <source>
        <strain evidence="1 3">I ESC-2004</strain>
    </source>
</reference>
<proteinExistence type="predicted"/>
<dbReference type="OrthoDB" id="41905at2759"/>
<accession>R7TXS0</accession>
<evidence type="ECO:0000313" key="3">
    <source>
        <dbReference type="Proteomes" id="UP000014760"/>
    </source>
</evidence>
<organism evidence="1">
    <name type="scientific">Capitella teleta</name>
    <name type="common">Polychaete worm</name>
    <dbReference type="NCBI Taxonomy" id="283909"/>
    <lineage>
        <taxon>Eukaryota</taxon>
        <taxon>Metazoa</taxon>
        <taxon>Spiralia</taxon>
        <taxon>Lophotrochozoa</taxon>
        <taxon>Annelida</taxon>
        <taxon>Polychaeta</taxon>
        <taxon>Sedentaria</taxon>
        <taxon>Scolecida</taxon>
        <taxon>Capitellidae</taxon>
        <taxon>Capitella</taxon>
    </lineage>
</organism>
<keyword evidence="3" id="KW-1185">Reference proteome</keyword>
<reference evidence="3" key="1">
    <citation type="submission" date="2012-12" db="EMBL/GenBank/DDBJ databases">
        <authorList>
            <person name="Hellsten U."/>
            <person name="Grimwood J."/>
            <person name="Chapman J.A."/>
            <person name="Shapiro H."/>
            <person name="Aerts A."/>
            <person name="Otillar R.P."/>
            <person name="Terry A.Y."/>
            <person name="Boore J.L."/>
            <person name="Simakov O."/>
            <person name="Marletaz F."/>
            <person name="Cho S.-J."/>
            <person name="Edsinger-Gonzales E."/>
            <person name="Havlak P."/>
            <person name="Kuo D.-H."/>
            <person name="Larsson T."/>
            <person name="Lv J."/>
            <person name="Arendt D."/>
            <person name="Savage R."/>
            <person name="Osoegawa K."/>
            <person name="de Jong P."/>
            <person name="Lindberg D.R."/>
            <person name="Seaver E.C."/>
            <person name="Weisblat D.A."/>
            <person name="Putnam N.H."/>
            <person name="Grigoriev I.V."/>
            <person name="Rokhsar D.S."/>
        </authorList>
    </citation>
    <scope>NUCLEOTIDE SEQUENCE</scope>
    <source>
        <strain evidence="3">I ESC-2004</strain>
    </source>
</reference>